<organism evidence="2 3">
    <name type="scientific">Serratia ficaria</name>
    <dbReference type="NCBI Taxonomy" id="61651"/>
    <lineage>
        <taxon>Bacteria</taxon>
        <taxon>Pseudomonadati</taxon>
        <taxon>Pseudomonadota</taxon>
        <taxon>Gammaproteobacteria</taxon>
        <taxon>Enterobacterales</taxon>
        <taxon>Yersiniaceae</taxon>
        <taxon>Serratia</taxon>
    </lineage>
</organism>
<evidence type="ECO:0000313" key="2">
    <source>
        <dbReference type="EMBL" id="SNW02248.1"/>
    </source>
</evidence>
<gene>
    <name evidence="2" type="ORF">SAMEA4384070_02699</name>
</gene>
<reference evidence="2 3" key="1">
    <citation type="submission" date="2017-06" db="EMBL/GenBank/DDBJ databases">
        <authorList>
            <consortium name="Pathogen Informatics"/>
        </authorList>
    </citation>
    <scope>NUCLEOTIDE SEQUENCE [LARGE SCALE GENOMIC DNA]</scope>
    <source>
        <strain evidence="2 3">NCTC12148</strain>
    </source>
</reference>
<dbReference type="EMBL" id="LT906479">
    <property type="protein sequence ID" value="SNW02248.1"/>
    <property type="molecule type" value="Genomic_DNA"/>
</dbReference>
<keyword evidence="1" id="KW-0472">Membrane</keyword>
<dbReference type="AlphaFoldDB" id="A0A240C562"/>
<protein>
    <submittedName>
        <fullName evidence="2">Uncharacterized protein</fullName>
    </submittedName>
</protein>
<name>A0A240C562_SERFI</name>
<evidence type="ECO:0000256" key="1">
    <source>
        <dbReference type="SAM" id="Phobius"/>
    </source>
</evidence>
<keyword evidence="3" id="KW-1185">Reference proteome</keyword>
<evidence type="ECO:0000313" key="3">
    <source>
        <dbReference type="Proteomes" id="UP000215134"/>
    </source>
</evidence>
<accession>A0A240C562</accession>
<dbReference type="KEGG" id="sfj:SAMEA4384070_2699"/>
<proteinExistence type="predicted"/>
<dbReference type="GeneID" id="75027848"/>
<sequence length="81" mass="9290">MFKNLMLFVVCFVASFFILNKISPLKWLVDTTVNQIGDWMNSANWAMSDGEFDPAFLTVVLVYMLIVTVILMAIARRVIKK</sequence>
<dbReference type="Proteomes" id="UP000215134">
    <property type="component" value="Chromosome 1"/>
</dbReference>
<keyword evidence="1" id="KW-1133">Transmembrane helix</keyword>
<keyword evidence="1" id="KW-0812">Transmembrane</keyword>
<feature type="transmembrane region" description="Helical" evidence="1">
    <location>
        <begin position="55"/>
        <end position="75"/>
    </location>
</feature>
<dbReference type="RefSeq" id="WP_095097772.1">
    <property type="nucleotide sequence ID" value="NZ_CAMIQD010000001.1"/>
</dbReference>